<feature type="coiled-coil region" evidence="1">
    <location>
        <begin position="183"/>
        <end position="217"/>
    </location>
</feature>
<gene>
    <name evidence="3" type="ORF">CEPIT_LOCUS20957</name>
    <name evidence="4" type="ORF">CEPIT_LOCUS43963</name>
</gene>
<keyword evidence="1" id="KW-0175">Coiled coil</keyword>
<accession>A0AAV0GIJ7</accession>
<feature type="compositionally biased region" description="Basic and acidic residues" evidence="2">
    <location>
        <begin position="28"/>
        <end position="37"/>
    </location>
</feature>
<dbReference type="EMBL" id="CAMAPF010000234">
    <property type="protein sequence ID" value="CAH9115089.1"/>
    <property type="molecule type" value="Genomic_DNA"/>
</dbReference>
<keyword evidence="5" id="KW-1185">Reference proteome</keyword>
<feature type="region of interest" description="Disordered" evidence="2">
    <location>
        <begin position="14"/>
        <end position="120"/>
    </location>
</feature>
<reference evidence="4" key="1">
    <citation type="submission" date="2022-07" db="EMBL/GenBank/DDBJ databases">
        <authorList>
            <person name="Macas J."/>
            <person name="Novak P."/>
            <person name="Neumann P."/>
        </authorList>
    </citation>
    <scope>NUCLEOTIDE SEQUENCE</scope>
</reference>
<dbReference type="EMBL" id="CAMAPF010001138">
    <property type="protein sequence ID" value="CAH9147740.1"/>
    <property type="molecule type" value="Genomic_DNA"/>
</dbReference>
<evidence type="ECO:0000313" key="5">
    <source>
        <dbReference type="Proteomes" id="UP001152523"/>
    </source>
</evidence>
<protein>
    <submittedName>
        <fullName evidence="4">Uncharacterized protein</fullName>
    </submittedName>
</protein>
<organism evidence="4 5">
    <name type="scientific">Cuscuta epithymum</name>
    <dbReference type="NCBI Taxonomy" id="186058"/>
    <lineage>
        <taxon>Eukaryota</taxon>
        <taxon>Viridiplantae</taxon>
        <taxon>Streptophyta</taxon>
        <taxon>Embryophyta</taxon>
        <taxon>Tracheophyta</taxon>
        <taxon>Spermatophyta</taxon>
        <taxon>Magnoliopsida</taxon>
        <taxon>eudicotyledons</taxon>
        <taxon>Gunneridae</taxon>
        <taxon>Pentapetalae</taxon>
        <taxon>asterids</taxon>
        <taxon>lamiids</taxon>
        <taxon>Solanales</taxon>
        <taxon>Convolvulaceae</taxon>
        <taxon>Cuscuteae</taxon>
        <taxon>Cuscuta</taxon>
        <taxon>Cuscuta subgen. Cuscuta</taxon>
    </lineage>
</organism>
<proteinExistence type="predicted"/>
<dbReference type="Proteomes" id="UP001152523">
    <property type="component" value="Unassembled WGS sequence"/>
</dbReference>
<evidence type="ECO:0000313" key="4">
    <source>
        <dbReference type="EMBL" id="CAH9147740.1"/>
    </source>
</evidence>
<evidence type="ECO:0000313" key="3">
    <source>
        <dbReference type="EMBL" id="CAH9115089.1"/>
    </source>
</evidence>
<dbReference type="AlphaFoldDB" id="A0AAV0GIJ7"/>
<sequence>MDVSNFVALKKKLAKEPKKKKGTGIQKPVDDFFKKDGAAQVPEGEGPSKPVDAGADAGGSKAELKRKNAGKGVVPPEKKKRNGGAEKKDAPIVVAEEQSSSSPPAMANVPPPSRDQVNDLSWPRDNVQFSITKGTTIMHGTLNPREFLRGATPPTDKSVLSRVKDDALGAKVLQASVTAALRLSELLQRMEQSQAQKLQADEALAESRRQLQEVQETLWLEKEAFNKILENSKTVARAEGRAEGKAEAEKAATEAAKKAAEGAEVAKEEAVTQAKKDAVVAFTAEGWKTEEHKQWLASVMEASVDEWVKGPGAMWLAQKGKDYYDGGEFFTQNLIYRRLARHLKIEPKEFDPAAYGLPPLQPDVRIPLPSGEERPNLKDSELMQEGNEEETGEDAASKPEGGDDAQLAET</sequence>
<comment type="caution">
    <text evidence="4">The sequence shown here is derived from an EMBL/GenBank/DDBJ whole genome shotgun (WGS) entry which is preliminary data.</text>
</comment>
<evidence type="ECO:0000256" key="2">
    <source>
        <dbReference type="SAM" id="MobiDB-lite"/>
    </source>
</evidence>
<evidence type="ECO:0000256" key="1">
    <source>
        <dbReference type="SAM" id="Coils"/>
    </source>
</evidence>
<feature type="compositionally biased region" description="Basic and acidic residues" evidence="2">
    <location>
        <begin position="371"/>
        <end position="381"/>
    </location>
</feature>
<name>A0AAV0GIJ7_9ASTE</name>
<feature type="region of interest" description="Disordered" evidence="2">
    <location>
        <begin position="351"/>
        <end position="410"/>
    </location>
</feature>